<dbReference type="InterPro" id="IPR023404">
    <property type="entry name" value="rSAM_horseshoe"/>
</dbReference>
<dbReference type="EMBL" id="NJHN03000092">
    <property type="protein sequence ID" value="KAH9416448.1"/>
    <property type="molecule type" value="Genomic_DNA"/>
</dbReference>
<dbReference type="InterPro" id="IPR018247">
    <property type="entry name" value="EF_Hand_1_Ca_BS"/>
</dbReference>
<feature type="domain" description="TRAM" evidence="18">
    <location>
        <begin position="806"/>
        <end position="868"/>
    </location>
</feature>
<feature type="compositionally biased region" description="Acidic residues" evidence="16">
    <location>
        <begin position="415"/>
        <end position="428"/>
    </location>
</feature>
<keyword evidence="10" id="KW-0479">Metal-binding</keyword>
<feature type="region of interest" description="Disordered" evidence="16">
    <location>
        <begin position="406"/>
        <end position="430"/>
    </location>
</feature>
<evidence type="ECO:0000256" key="9">
    <source>
        <dbReference type="ARBA" id="ARBA00022694"/>
    </source>
</evidence>
<dbReference type="SFLD" id="SFLDG01082">
    <property type="entry name" value="B12-binding_domain_containing"/>
    <property type="match status" value="1"/>
</dbReference>
<keyword evidence="8" id="KW-0949">S-adenosyl-L-methionine</keyword>
<dbReference type="Pfam" id="PF13833">
    <property type="entry name" value="EF-hand_8"/>
    <property type="match status" value="1"/>
</dbReference>
<dbReference type="InterPro" id="IPR013848">
    <property type="entry name" value="Methylthiotransferase_N"/>
</dbReference>
<evidence type="ECO:0000256" key="13">
    <source>
        <dbReference type="ARBA" id="ARBA00023014"/>
    </source>
</evidence>
<evidence type="ECO:0000256" key="2">
    <source>
        <dbReference type="ARBA" id="ARBA00002399"/>
    </source>
</evidence>
<evidence type="ECO:0000256" key="16">
    <source>
        <dbReference type="SAM" id="MobiDB-lite"/>
    </source>
</evidence>
<feature type="domain" description="EF-hand" evidence="17">
    <location>
        <begin position="148"/>
        <end position="183"/>
    </location>
</feature>
<feature type="domain" description="EF-hand" evidence="17">
    <location>
        <begin position="100"/>
        <end position="135"/>
    </location>
</feature>
<evidence type="ECO:0000256" key="15">
    <source>
        <dbReference type="ARBA" id="ARBA00051661"/>
    </source>
</evidence>
<dbReference type="InterPro" id="IPR011992">
    <property type="entry name" value="EF-hand-dom_pair"/>
</dbReference>
<gene>
    <name evidence="21" type="primary">CDKAL1</name>
    <name evidence="21" type="ORF">DERP_012876</name>
</gene>
<comment type="function">
    <text evidence="2">Catalyzes the methylthiolation of N6-threonylcarbamoyladenosine (t(6)A), leading to the formation of 2-methylthio-N6-threonylcarbamoyladenosine (ms(2)t(6)A) at position 37 in tRNAs that read codons beginning with adenine.</text>
</comment>
<evidence type="ECO:0000256" key="7">
    <source>
        <dbReference type="ARBA" id="ARBA00022679"/>
    </source>
</evidence>
<evidence type="ECO:0000313" key="21">
    <source>
        <dbReference type="EMBL" id="KAH9416448.1"/>
    </source>
</evidence>
<keyword evidence="13" id="KW-0411">Iron-sulfur</keyword>
<evidence type="ECO:0000256" key="14">
    <source>
        <dbReference type="ARBA" id="ARBA00031213"/>
    </source>
</evidence>
<comment type="caution">
    <text evidence="21">The sequence shown here is derived from an EMBL/GenBank/DDBJ whole genome shotgun (WGS) entry which is preliminary data.</text>
</comment>
<feature type="domain" description="EF-hand" evidence="17">
    <location>
        <begin position="321"/>
        <end position="356"/>
    </location>
</feature>
<dbReference type="NCBIfam" id="TIGR00089">
    <property type="entry name" value="MiaB/RimO family radical SAM methylthiotransferase"/>
    <property type="match status" value="1"/>
</dbReference>
<reference evidence="21 22" key="2">
    <citation type="journal article" date="2022" name="Mol. Biol. Evol.">
        <title>Comparative Genomics Reveals Insights into the Divergent Evolution of Astigmatic Mites and Household Pest Adaptations.</title>
        <authorList>
            <person name="Xiong Q."/>
            <person name="Wan A.T."/>
            <person name="Liu X."/>
            <person name="Fung C.S."/>
            <person name="Xiao X."/>
            <person name="Malainual N."/>
            <person name="Hou J."/>
            <person name="Wang L."/>
            <person name="Wang M."/>
            <person name="Yang K.Y."/>
            <person name="Cui Y."/>
            <person name="Leung E.L."/>
            <person name="Nong W."/>
            <person name="Shin S.K."/>
            <person name="Au S.W."/>
            <person name="Jeong K.Y."/>
            <person name="Chew F.T."/>
            <person name="Hui J.H."/>
            <person name="Leung T.F."/>
            <person name="Tungtrongchitr A."/>
            <person name="Zhong N."/>
            <person name="Liu Z."/>
            <person name="Tsui S.K."/>
        </authorList>
    </citation>
    <scope>NUCLEOTIDE SEQUENCE [LARGE SCALE GENOMIC DNA]</scope>
    <source>
        <strain evidence="21">Derp</strain>
    </source>
</reference>
<evidence type="ECO:0000259" key="20">
    <source>
        <dbReference type="PROSITE" id="PS51918"/>
    </source>
</evidence>
<dbReference type="InterPro" id="IPR058240">
    <property type="entry name" value="rSAM_sf"/>
</dbReference>
<feature type="domain" description="EF-hand" evidence="17">
    <location>
        <begin position="273"/>
        <end position="308"/>
    </location>
</feature>
<dbReference type="Pfam" id="PF13499">
    <property type="entry name" value="EF-hand_7"/>
    <property type="match status" value="2"/>
</dbReference>
<dbReference type="Gene3D" id="3.40.50.12160">
    <property type="entry name" value="Methylthiotransferase, N-terminal domain"/>
    <property type="match status" value="1"/>
</dbReference>
<keyword evidence="9" id="KW-0819">tRNA processing</keyword>
<dbReference type="PRINTS" id="PR00450">
    <property type="entry name" value="RECOVERIN"/>
</dbReference>
<dbReference type="NCBIfam" id="TIGR01578">
    <property type="entry name" value="MiaB-like-B"/>
    <property type="match status" value="1"/>
</dbReference>
<name>A0ABQ8J1P0_DERPT</name>
<keyword evidence="11" id="KW-0106">Calcium</keyword>
<dbReference type="SFLD" id="SFLDS00029">
    <property type="entry name" value="Radical_SAM"/>
    <property type="match status" value="1"/>
</dbReference>
<keyword evidence="6" id="KW-0004">4Fe-4S</keyword>
<evidence type="ECO:0000256" key="3">
    <source>
        <dbReference type="ARBA" id="ARBA00008616"/>
    </source>
</evidence>
<dbReference type="CDD" id="cd00051">
    <property type="entry name" value="EFh"/>
    <property type="match status" value="2"/>
</dbReference>
<dbReference type="InterPro" id="IPR007197">
    <property type="entry name" value="rSAM"/>
</dbReference>
<dbReference type="PROSITE" id="PS00018">
    <property type="entry name" value="EF_HAND_1"/>
    <property type="match status" value="6"/>
</dbReference>
<evidence type="ECO:0000256" key="6">
    <source>
        <dbReference type="ARBA" id="ARBA00022485"/>
    </source>
</evidence>
<dbReference type="PANTHER" id="PTHR11918">
    <property type="entry name" value="RADICAL SAM PROTEINS"/>
    <property type="match status" value="1"/>
</dbReference>
<keyword evidence="7" id="KW-0808">Transferase</keyword>
<protein>
    <recommendedName>
        <fullName evidence="5">Threonylcarbamoyladenosine tRNA methylthiotransferase</fullName>
        <ecNumber evidence="4">2.8.4.5</ecNumber>
    </recommendedName>
    <alternativeName>
        <fullName evidence="14">tRNA-t(6)A37 methylthiotransferase</fullName>
    </alternativeName>
</protein>
<evidence type="ECO:0000313" key="22">
    <source>
        <dbReference type="Proteomes" id="UP000887458"/>
    </source>
</evidence>
<evidence type="ECO:0000256" key="11">
    <source>
        <dbReference type="ARBA" id="ARBA00022837"/>
    </source>
</evidence>
<dbReference type="Pfam" id="PF13202">
    <property type="entry name" value="EF-hand_5"/>
    <property type="match status" value="1"/>
</dbReference>
<evidence type="ECO:0000259" key="17">
    <source>
        <dbReference type="PROSITE" id="PS50222"/>
    </source>
</evidence>
<evidence type="ECO:0000256" key="1">
    <source>
        <dbReference type="ARBA" id="ARBA00001966"/>
    </source>
</evidence>
<dbReference type="PROSITE" id="PS50222">
    <property type="entry name" value="EF_HAND_2"/>
    <property type="match status" value="6"/>
</dbReference>
<evidence type="ECO:0000256" key="12">
    <source>
        <dbReference type="ARBA" id="ARBA00023004"/>
    </source>
</evidence>
<dbReference type="SMART" id="SM00054">
    <property type="entry name" value="EFh"/>
    <property type="match status" value="6"/>
</dbReference>
<dbReference type="PROSITE" id="PS01278">
    <property type="entry name" value="MTTASE_RADICAL"/>
    <property type="match status" value="1"/>
</dbReference>
<dbReference type="Gene3D" id="1.10.238.10">
    <property type="entry name" value="EF-hand"/>
    <property type="match status" value="3"/>
</dbReference>
<dbReference type="InterPro" id="IPR020612">
    <property type="entry name" value="Methylthiotransferase_CS"/>
</dbReference>
<dbReference type="PANTHER" id="PTHR11918:SF45">
    <property type="entry name" value="THREONYLCARBAMOYLADENOSINE TRNA METHYLTHIOTRANSFERASE"/>
    <property type="match status" value="1"/>
</dbReference>
<dbReference type="InterPro" id="IPR006466">
    <property type="entry name" value="MiaB-like_arc_euk"/>
</dbReference>
<reference evidence="21 22" key="1">
    <citation type="journal article" date="2018" name="J. Allergy Clin. Immunol.">
        <title>High-quality assembly of Dermatophagoides pteronyssinus genome and transcriptome reveals a wide range of novel allergens.</title>
        <authorList>
            <person name="Liu X.Y."/>
            <person name="Yang K.Y."/>
            <person name="Wang M.Q."/>
            <person name="Kwok J.S."/>
            <person name="Zeng X."/>
            <person name="Yang Z."/>
            <person name="Xiao X.J."/>
            <person name="Lau C.P."/>
            <person name="Li Y."/>
            <person name="Huang Z.M."/>
            <person name="Ba J.G."/>
            <person name="Yim A.K."/>
            <person name="Ouyang C.Y."/>
            <person name="Ngai S.M."/>
            <person name="Chan T.F."/>
            <person name="Leung E.L."/>
            <person name="Liu L."/>
            <person name="Liu Z.G."/>
            <person name="Tsui S.K."/>
        </authorList>
    </citation>
    <scope>NUCLEOTIDE SEQUENCE [LARGE SCALE GENOMIC DNA]</scope>
    <source>
        <strain evidence="21">Derp</strain>
    </source>
</reference>
<comment type="cofactor">
    <cofactor evidence="1">
        <name>[4Fe-4S] cluster</name>
        <dbReference type="ChEBI" id="CHEBI:49883"/>
    </cofactor>
</comment>
<dbReference type="PROSITE" id="PS51918">
    <property type="entry name" value="RADICAL_SAM"/>
    <property type="match status" value="1"/>
</dbReference>
<feature type="domain" description="EF-hand" evidence="17">
    <location>
        <begin position="237"/>
        <end position="272"/>
    </location>
</feature>
<dbReference type="PROSITE" id="PS50926">
    <property type="entry name" value="TRAM"/>
    <property type="match status" value="1"/>
</dbReference>
<dbReference type="Pfam" id="PF00919">
    <property type="entry name" value="UPF0004"/>
    <property type="match status" value="1"/>
</dbReference>
<dbReference type="Gene3D" id="3.80.30.20">
    <property type="entry name" value="tm_1862 like domain"/>
    <property type="match status" value="1"/>
</dbReference>
<evidence type="ECO:0000256" key="8">
    <source>
        <dbReference type="ARBA" id="ARBA00022691"/>
    </source>
</evidence>
<dbReference type="InterPro" id="IPR038135">
    <property type="entry name" value="Methylthiotransferase_N_sf"/>
</dbReference>
<dbReference type="CDD" id="cd01335">
    <property type="entry name" value="Radical_SAM"/>
    <property type="match status" value="1"/>
</dbReference>
<evidence type="ECO:0000256" key="10">
    <source>
        <dbReference type="ARBA" id="ARBA00022723"/>
    </source>
</evidence>
<evidence type="ECO:0000259" key="18">
    <source>
        <dbReference type="PROSITE" id="PS50926"/>
    </source>
</evidence>
<feature type="domain" description="Radical SAM core" evidence="20">
    <location>
        <begin position="575"/>
        <end position="806"/>
    </location>
</feature>
<comment type="similarity">
    <text evidence="3">Belongs to the methylthiotransferase family. CDKAL1 subfamily.</text>
</comment>
<accession>A0ABQ8J1P0</accession>
<organism evidence="21 22">
    <name type="scientific">Dermatophagoides pteronyssinus</name>
    <name type="common">European house dust mite</name>
    <dbReference type="NCBI Taxonomy" id="6956"/>
    <lineage>
        <taxon>Eukaryota</taxon>
        <taxon>Metazoa</taxon>
        <taxon>Ecdysozoa</taxon>
        <taxon>Arthropoda</taxon>
        <taxon>Chelicerata</taxon>
        <taxon>Arachnida</taxon>
        <taxon>Acari</taxon>
        <taxon>Acariformes</taxon>
        <taxon>Sarcoptiformes</taxon>
        <taxon>Astigmata</taxon>
        <taxon>Psoroptidia</taxon>
        <taxon>Analgoidea</taxon>
        <taxon>Pyroglyphidae</taxon>
        <taxon>Dermatophagoidinae</taxon>
        <taxon>Dermatophagoides</taxon>
    </lineage>
</organism>
<evidence type="ECO:0000256" key="5">
    <source>
        <dbReference type="ARBA" id="ARBA00018810"/>
    </source>
</evidence>
<dbReference type="InterPro" id="IPR005839">
    <property type="entry name" value="Methylthiotransferase"/>
</dbReference>
<feature type="domain" description="EF-hand" evidence="17">
    <location>
        <begin position="64"/>
        <end position="99"/>
    </location>
</feature>
<evidence type="ECO:0000259" key="19">
    <source>
        <dbReference type="PROSITE" id="PS51449"/>
    </source>
</evidence>
<dbReference type="SUPFAM" id="SSF47473">
    <property type="entry name" value="EF-hand"/>
    <property type="match status" value="2"/>
</dbReference>
<dbReference type="SUPFAM" id="SSF102114">
    <property type="entry name" value="Radical SAM enzymes"/>
    <property type="match status" value="1"/>
</dbReference>
<feature type="domain" description="MTTase N-terminal" evidence="19">
    <location>
        <begin position="439"/>
        <end position="547"/>
    </location>
</feature>
<keyword evidence="22" id="KW-1185">Reference proteome</keyword>
<dbReference type="PROSITE" id="PS51449">
    <property type="entry name" value="MTTASE_N"/>
    <property type="match status" value="1"/>
</dbReference>
<comment type="catalytic activity">
    <reaction evidence="15">
        <text>N(6)-L-threonylcarbamoyladenosine(37) in tRNA + (sulfur carrier)-SH + AH2 + 2 S-adenosyl-L-methionine = 2-methylsulfanyl-N(6)-L-threonylcarbamoyladenosine(37) in tRNA + (sulfur carrier)-H + 5'-deoxyadenosine + L-methionine + A + S-adenosyl-L-homocysteine + 2 H(+)</text>
        <dbReference type="Rhea" id="RHEA:37075"/>
        <dbReference type="Rhea" id="RHEA-COMP:10163"/>
        <dbReference type="Rhea" id="RHEA-COMP:11092"/>
        <dbReference type="Rhea" id="RHEA-COMP:14737"/>
        <dbReference type="Rhea" id="RHEA-COMP:14739"/>
        <dbReference type="ChEBI" id="CHEBI:13193"/>
        <dbReference type="ChEBI" id="CHEBI:15378"/>
        <dbReference type="ChEBI" id="CHEBI:17319"/>
        <dbReference type="ChEBI" id="CHEBI:17499"/>
        <dbReference type="ChEBI" id="CHEBI:29917"/>
        <dbReference type="ChEBI" id="CHEBI:57844"/>
        <dbReference type="ChEBI" id="CHEBI:57856"/>
        <dbReference type="ChEBI" id="CHEBI:59789"/>
        <dbReference type="ChEBI" id="CHEBI:64428"/>
        <dbReference type="ChEBI" id="CHEBI:74418"/>
        <dbReference type="ChEBI" id="CHEBI:74420"/>
        <dbReference type="EC" id="2.8.4.5"/>
    </reaction>
</comment>
<dbReference type="Proteomes" id="UP000887458">
    <property type="component" value="Unassembled WGS sequence"/>
</dbReference>
<dbReference type="InterPro" id="IPR002792">
    <property type="entry name" value="TRAM_dom"/>
</dbReference>
<sequence length="958" mass="111462">MGCSNSKSSVQLTDEDVQFLMKNTNYSEKEIRDWYKGFQVDCPEGKLSRDKFIEIYKVFFKGGNPEKFCQHVYRTFDEDGNGWIDFKEFLLAIGITTSTNPREKLKWAFKMYDINNDGLIELDEMTKIIKALHEMLGEEAANQFEGDAAAERIKDIFEKMDANNDGKISLDEFLEVCNIDDGLAKLLSLSEELLQITGFSAQEIFEWYQDFHKEYPQNHLTVREFKKLYANFFPSGDSNRFAEHVFRTFDLNNDGTIDFREFMCAISVTSSGRMEQKLRMAFNIYDVDGDGYITRQEMLEIFNAMYKMLGNSIRLDDDVSTPEKRTEKVFRQMDRNMDGKLTLDEFIDGVKQDPSILRFLFSFINLAIMTLEDIEDIYQNVNSSNNKNDNDYHEFKVKLNPRIFQRKNNDKSSDNDGDDNDDQPDDNIEPYQNFLPAKHSIYVHTWGCTHNSSDSEYMMGLLAQNGYNIVQDKDQADLWILNSCTVKTPAELQFRNEIKKALADDKKLVLAGCVAQSDYRLPYLKSMSIVGVQQIDKIVEIVDETLKGNVVRYLNVRKRDGKKTGGASLHMPKIRRNPLIEIISINTGCLNECTYCKTKHARGKLGSYPIQDIVERAQTAFGENVKELWITSEDTGAYGRDLGTNLPELLDELIRVTPEDCMIRIGMTNPPYILEHIDNMARILSHPRVYSFLHIPVQSGSDQVLSDMKREYCIEDFCKIVDFLKQRVNGITIATDIICGFPTETVENFEETVSLVEKYQFPVLFINQFFPRPGTPAAKMKRIPTQEVKRRSRVISQLFNSYQPYNDRIGRKYRVLVTELSSDKQFFVGHNKFYEQILIAKHQCQLGEWIDVEVESTGKYHMMAKSSLQRWFWNRFRTIFSNNDQTDDNDSRKKMIKTIWLSSCSIVLVSSILYKIYRKIRENILVFLVYTCNTRLQTLCINYKQIHRHFKCKNIRFR</sequence>
<dbReference type="EC" id="2.8.4.5" evidence="4"/>
<dbReference type="SMART" id="SM00729">
    <property type="entry name" value="Elp3"/>
    <property type="match status" value="1"/>
</dbReference>
<dbReference type="InterPro" id="IPR002048">
    <property type="entry name" value="EF_hand_dom"/>
</dbReference>
<dbReference type="InterPro" id="IPR006638">
    <property type="entry name" value="Elp3/MiaA/NifB-like_rSAM"/>
</dbReference>
<dbReference type="Pfam" id="PF04055">
    <property type="entry name" value="Radical_SAM"/>
    <property type="match status" value="1"/>
</dbReference>
<evidence type="ECO:0000256" key="4">
    <source>
        <dbReference type="ARBA" id="ARBA00013273"/>
    </source>
</evidence>
<keyword evidence="12" id="KW-0408">Iron</keyword>
<proteinExistence type="inferred from homology"/>